<dbReference type="GO" id="GO:0008784">
    <property type="term" value="F:alanine racemase activity"/>
    <property type="evidence" value="ECO:0007669"/>
    <property type="project" value="TreeGrafter"/>
</dbReference>
<evidence type="ECO:0000256" key="1">
    <source>
        <dbReference type="ARBA" id="ARBA00001933"/>
    </source>
</evidence>
<organism evidence="5 6">
    <name type="scientific">Shouchella lonarensis</name>
    <dbReference type="NCBI Taxonomy" id="1464122"/>
    <lineage>
        <taxon>Bacteria</taxon>
        <taxon>Bacillati</taxon>
        <taxon>Bacillota</taxon>
        <taxon>Bacilli</taxon>
        <taxon>Bacillales</taxon>
        <taxon>Bacillaceae</taxon>
        <taxon>Shouchella</taxon>
    </lineage>
</organism>
<dbReference type="Pfam" id="PF01168">
    <property type="entry name" value="Ala_racemase_N"/>
    <property type="match status" value="1"/>
</dbReference>
<dbReference type="InterPro" id="IPR029066">
    <property type="entry name" value="PLP-binding_barrel"/>
</dbReference>
<evidence type="ECO:0000256" key="3">
    <source>
        <dbReference type="ARBA" id="ARBA00023235"/>
    </source>
</evidence>
<gene>
    <name evidence="5" type="ORF">SAMN05421737_104160</name>
</gene>
<dbReference type="EMBL" id="FMYM01000004">
    <property type="protein sequence ID" value="SDB97202.1"/>
    <property type="molecule type" value="Genomic_DNA"/>
</dbReference>
<evidence type="ECO:0000313" key="5">
    <source>
        <dbReference type="EMBL" id="SDB97202.1"/>
    </source>
</evidence>
<name>A0A1G6HSK1_9BACI</name>
<dbReference type="PANTHER" id="PTHR30511:SF3">
    <property type="entry name" value="LYSINE RACEMASE"/>
    <property type="match status" value="1"/>
</dbReference>
<sequence>MKPLLHINLAKIKHNTASLVKTAHAQGLKVAGITKGCCGNIAFAEAQMAAGVDFLADSRIENLKNMHTLNIKKMLLRSPRLSEVDDVVTHADYSLNSSTTIIRALGAAATKKQVTHAVILMIDIGDLREGIWHENTDDIYHTARVAIDTEGIELVGIGTNVTCLGGIMPTVENYQKVITIAKEIRREFSIPLPIVSGGNSSILPMLYEEKIPTGITHLRINQSIFLGIEIGYGNPIPNWASDIVTLQAEMIEVQTKPSYPQGERAQMNAFGAIPTFKDKGTRRRAIVALGRQDMDLSGLIPTVPGITIEGASSDHVVLDITDSPYDYDVGEAITFRVSSYASMITAMASHYIDTLFH</sequence>
<dbReference type="SUPFAM" id="SSF51419">
    <property type="entry name" value="PLP-binding barrel"/>
    <property type="match status" value="1"/>
</dbReference>
<dbReference type="GO" id="GO:0030170">
    <property type="term" value="F:pyridoxal phosphate binding"/>
    <property type="evidence" value="ECO:0007669"/>
    <property type="project" value="TreeGrafter"/>
</dbReference>
<reference evidence="6" key="1">
    <citation type="submission" date="2016-09" db="EMBL/GenBank/DDBJ databases">
        <authorList>
            <person name="Varghese N."/>
            <person name="Submissions S."/>
        </authorList>
    </citation>
    <scope>NUCLEOTIDE SEQUENCE [LARGE SCALE GENOMIC DNA]</scope>
    <source>
        <strain evidence="6">25nlg</strain>
    </source>
</reference>
<keyword evidence="2" id="KW-0663">Pyridoxal phosphate</keyword>
<evidence type="ECO:0000259" key="4">
    <source>
        <dbReference type="Pfam" id="PF01168"/>
    </source>
</evidence>
<dbReference type="Gene3D" id="3.20.20.10">
    <property type="entry name" value="Alanine racemase"/>
    <property type="match status" value="1"/>
</dbReference>
<evidence type="ECO:0000256" key="2">
    <source>
        <dbReference type="ARBA" id="ARBA00022898"/>
    </source>
</evidence>
<dbReference type="PANTHER" id="PTHR30511">
    <property type="entry name" value="ALANINE RACEMASE"/>
    <property type="match status" value="1"/>
</dbReference>
<dbReference type="AlphaFoldDB" id="A0A1G6HSK1"/>
<feature type="domain" description="Alanine racemase N-terminal" evidence="4">
    <location>
        <begin position="7"/>
        <end position="203"/>
    </location>
</feature>
<dbReference type="InterPro" id="IPR000821">
    <property type="entry name" value="Ala_racemase"/>
</dbReference>
<proteinExistence type="predicted"/>
<protein>
    <submittedName>
        <fullName evidence="5">Predicted amino acid racemase</fullName>
    </submittedName>
</protein>
<dbReference type="Proteomes" id="UP000242662">
    <property type="component" value="Unassembled WGS sequence"/>
</dbReference>
<comment type="cofactor">
    <cofactor evidence="1">
        <name>pyridoxal 5'-phosphate</name>
        <dbReference type="ChEBI" id="CHEBI:597326"/>
    </cofactor>
</comment>
<dbReference type="InterPro" id="IPR001608">
    <property type="entry name" value="Ala_racemase_N"/>
</dbReference>
<keyword evidence="6" id="KW-1185">Reference proteome</keyword>
<dbReference type="OrthoDB" id="504078at2"/>
<dbReference type="STRING" id="1464122.SAMN05421737_104160"/>
<accession>A0A1G6HSK1</accession>
<evidence type="ECO:0000313" key="6">
    <source>
        <dbReference type="Proteomes" id="UP000242662"/>
    </source>
</evidence>
<dbReference type="CDD" id="cd06815">
    <property type="entry name" value="PLPDE_III_AR_like_1"/>
    <property type="match status" value="1"/>
</dbReference>
<dbReference type="GO" id="GO:0005829">
    <property type="term" value="C:cytosol"/>
    <property type="evidence" value="ECO:0007669"/>
    <property type="project" value="TreeGrafter"/>
</dbReference>
<keyword evidence="3" id="KW-0413">Isomerase</keyword>
<dbReference type="RefSeq" id="WP_090775278.1">
    <property type="nucleotide sequence ID" value="NZ_FMYM01000004.1"/>
</dbReference>